<evidence type="ECO:0000256" key="8">
    <source>
        <dbReference type="SAM" id="Phobius"/>
    </source>
</evidence>
<dbReference type="GO" id="GO:0022857">
    <property type="term" value="F:transmembrane transporter activity"/>
    <property type="evidence" value="ECO:0007669"/>
    <property type="project" value="InterPro"/>
</dbReference>
<dbReference type="SUPFAM" id="SSF81345">
    <property type="entry name" value="ABC transporter involved in vitamin B12 uptake, BtuC"/>
    <property type="match status" value="1"/>
</dbReference>
<keyword evidence="7 8" id="KW-0472">Membrane</keyword>
<dbReference type="GO" id="GO:0033214">
    <property type="term" value="P:siderophore-iron import into cell"/>
    <property type="evidence" value="ECO:0007669"/>
    <property type="project" value="TreeGrafter"/>
</dbReference>
<comment type="subcellular location">
    <subcellularLocation>
        <location evidence="1">Cell membrane</location>
        <topology evidence="1">Multi-pass membrane protein</topology>
    </subcellularLocation>
</comment>
<dbReference type="CDD" id="cd06550">
    <property type="entry name" value="TM_ABC_iron-siderophores_like"/>
    <property type="match status" value="1"/>
</dbReference>
<feature type="transmembrane region" description="Helical" evidence="8">
    <location>
        <begin position="106"/>
        <end position="128"/>
    </location>
</feature>
<evidence type="ECO:0000256" key="5">
    <source>
        <dbReference type="ARBA" id="ARBA00022692"/>
    </source>
</evidence>
<dbReference type="FunFam" id="1.10.3470.10:FF:000001">
    <property type="entry name" value="Vitamin B12 ABC transporter permease BtuC"/>
    <property type="match status" value="1"/>
</dbReference>
<feature type="transmembrane region" description="Helical" evidence="8">
    <location>
        <begin position="325"/>
        <end position="344"/>
    </location>
</feature>
<dbReference type="eggNOG" id="COG0609">
    <property type="taxonomic scope" value="Bacteria"/>
</dbReference>
<feature type="transmembrane region" description="Helical" evidence="8">
    <location>
        <begin position="165"/>
        <end position="185"/>
    </location>
</feature>
<keyword evidence="4" id="KW-1003">Cell membrane</keyword>
<dbReference type="PANTHER" id="PTHR30472">
    <property type="entry name" value="FERRIC ENTEROBACTIN TRANSPORT SYSTEM PERMEASE PROTEIN"/>
    <property type="match status" value="1"/>
</dbReference>
<feature type="transmembrane region" description="Helical" evidence="8">
    <location>
        <begin position="77"/>
        <end position="94"/>
    </location>
</feature>
<dbReference type="EMBL" id="LT906441">
    <property type="protein sequence ID" value="SNV32239.1"/>
    <property type="molecule type" value="Genomic_DNA"/>
</dbReference>
<accession>A0A239WDG8</accession>
<proteinExistence type="inferred from homology"/>
<feature type="transmembrane region" description="Helical" evidence="8">
    <location>
        <begin position="197"/>
        <end position="229"/>
    </location>
</feature>
<gene>
    <name evidence="9" type="primary">feuC</name>
    <name evidence="9" type="ORF">SAMEA4412665_00761</name>
</gene>
<protein>
    <submittedName>
        <fullName evidence="9">Iron-uptake system permease protein FeuC</fullName>
    </submittedName>
</protein>
<dbReference type="GO" id="GO:0005886">
    <property type="term" value="C:plasma membrane"/>
    <property type="evidence" value="ECO:0007669"/>
    <property type="project" value="UniProtKB-SubCell"/>
</dbReference>
<evidence type="ECO:0000256" key="4">
    <source>
        <dbReference type="ARBA" id="ARBA00022475"/>
    </source>
</evidence>
<feature type="transmembrane region" description="Helical" evidence="8">
    <location>
        <begin position="263"/>
        <end position="285"/>
    </location>
</feature>
<evidence type="ECO:0000256" key="6">
    <source>
        <dbReference type="ARBA" id="ARBA00022989"/>
    </source>
</evidence>
<evidence type="ECO:0000256" key="2">
    <source>
        <dbReference type="ARBA" id="ARBA00007935"/>
    </source>
</evidence>
<sequence length="354" mass="36488">MPSSRRSVERDRRLPVAPLVIILVVLIVVSAVFSLTIGSEPLPMRGVLDTVGARITGEPGPDSTIDLIVWDLRAPRALLAIIVGAGLALAGSGMQTLVRNPLADPYLLGVSAGASVGATAVIALGMFASWGPHRLTLGALVGALGAAGLVYLISMAQGGMTPLRLVLSGVVLSAAFSALASFLVFRSSDPRAAQSVLYWMLGSVAGATWDSLWMAAIVTALSAVLMIAFSGWLDALAAGTDVARSLGIPDTRVRKALFVGNSVLVGVLVAVSGGIGFVGLVIPHMSRLLVGASHRSMVPVAAAIGSLFLLWVDVGARVIAAPQEVPLGVVTGFIGAPIFLYLMGRSQYRFSSES</sequence>
<dbReference type="Pfam" id="PF01032">
    <property type="entry name" value="FecCD"/>
    <property type="match status" value="1"/>
</dbReference>
<evidence type="ECO:0000256" key="1">
    <source>
        <dbReference type="ARBA" id="ARBA00004651"/>
    </source>
</evidence>
<evidence type="ECO:0000256" key="7">
    <source>
        <dbReference type="ARBA" id="ARBA00023136"/>
    </source>
</evidence>
<reference evidence="9 10" key="1">
    <citation type="submission" date="2017-06" db="EMBL/GenBank/DDBJ databases">
        <authorList>
            <consortium name="Pathogen Informatics"/>
        </authorList>
    </citation>
    <scope>NUCLEOTIDE SEQUENCE [LARGE SCALE GENOMIC DNA]</scope>
    <source>
        <strain evidence="9 10">NCTC11865</strain>
    </source>
</reference>
<dbReference type="InterPro" id="IPR037294">
    <property type="entry name" value="ABC_BtuC-like"/>
</dbReference>
<comment type="similarity">
    <text evidence="2">Belongs to the binding-protein-dependent transport system permease family. FecCD subfamily.</text>
</comment>
<feature type="transmembrane region" description="Helical" evidence="8">
    <location>
        <begin position="297"/>
        <end position="319"/>
    </location>
</feature>
<organism evidence="9 10">
    <name type="scientific">Cutibacterium granulosum</name>
    <dbReference type="NCBI Taxonomy" id="33011"/>
    <lineage>
        <taxon>Bacteria</taxon>
        <taxon>Bacillati</taxon>
        <taxon>Actinomycetota</taxon>
        <taxon>Actinomycetes</taxon>
        <taxon>Propionibacteriales</taxon>
        <taxon>Propionibacteriaceae</taxon>
        <taxon>Cutibacterium</taxon>
    </lineage>
</organism>
<evidence type="ECO:0000313" key="9">
    <source>
        <dbReference type="EMBL" id="SNV32239.1"/>
    </source>
</evidence>
<evidence type="ECO:0000313" key="10">
    <source>
        <dbReference type="Proteomes" id="UP000215332"/>
    </source>
</evidence>
<evidence type="ECO:0000256" key="3">
    <source>
        <dbReference type="ARBA" id="ARBA00022448"/>
    </source>
</evidence>
<feature type="transmembrane region" description="Helical" evidence="8">
    <location>
        <begin position="135"/>
        <end position="153"/>
    </location>
</feature>
<dbReference type="Proteomes" id="UP000215332">
    <property type="component" value="Chromosome 1"/>
</dbReference>
<dbReference type="Gene3D" id="1.10.3470.10">
    <property type="entry name" value="ABC transporter involved in vitamin B12 uptake, BtuC"/>
    <property type="match status" value="1"/>
</dbReference>
<feature type="transmembrane region" description="Helical" evidence="8">
    <location>
        <begin position="16"/>
        <end position="37"/>
    </location>
</feature>
<keyword evidence="6 8" id="KW-1133">Transmembrane helix</keyword>
<dbReference type="AlphaFoldDB" id="A0A239WDG8"/>
<dbReference type="InterPro" id="IPR000522">
    <property type="entry name" value="ABC_transptr_permease_BtuC"/>
</dbReference>
<name>A0A239WDG8_9ACTN</name>
<dbReference type="PANTHER" id="PTHR30472:SF67">
    <property type="entry name" value="PERMEASE OF ABC TRANSPORTER-RELATED"/>
    <property type="match status" value="1"/>
</dbReference>
<keyword evidence="3" id="KW-0813">Transport</keyword>
<dbReference type="KEGG" id="cgrn:4412665_00761"/>
<keyword evidence="5 8" id="KW-0812">Transmembrane</keyword>